<sequence length="52" mass="5960">MSNRIRERQAHPANPSEEKRKVMEKITARLVSWASQLDDGACRRLRRPVAGS</sequence>
<evidence type="ECO:0000313" key="3">
    <source>
        <dbReference type="Proteomes" id="UP000431092"/>
    </source>
</evidence>
<proteinExistence type="predicted"/>
<name>A0A6I3I6L0_9MICO</name>
<dbReference type="EMBL" id="WLVL01000027">
    <property type="protein sequence ID" value="MTB71834.1"/>
    <property type="molecule type" value="Genomic_DNA"/>
</dbReference>
<dbReference type="Proteomes" id="UP000431092">
    <property type="component" value="Unassembled WGS sequence"/>
</dbReference>
<dbReference type="AlphaFoldDB" id="A0A6I3I6L0"/>
<feature type="region of interest" description="Disordered" evidence="1">
    <location>
        <begin position="1"/>
        <end position="21"/>
    </location>
</feature>
<reference evidence="2 3" key="1">
    <citation type="submission" date="2019-11" db="EMBL/GenBank/DDBJ databases">
        <title>Whole genome sequencing identifies a novel species of the genus Arsenicicoccus isolated from human blood.</title>
        <authorList>
            <person name="Jeong J.H."/>
            <person name="Kweon O.J."/>
            <person name="Kim H.R."/>
            <person name="Kim T.-H."/>
            <person name="Ha S.-M."/>
            <person name="Lee M.-K."/>
        </authorList>
    </citation>
    <scope>NUCLEOTIDE SEQUENCE [LARGE SCALE GENOMIC DNA]</scope>
    <source>
        <strain evidence="2 3">MKL-02</strain>
    </source>
</reference>
<evidence type="ECO:0000256" key="1">
    <source>
        <dbReference type="SAM" id="MobiDB-lite"/>
    </source>
</evidence>
<organism evidence="2 3">
    <name type="scientific">Arsenicicoccus cauae</name>
    <dbReference type="NCBI Taxonomy" id="2663847"/>
    <lineage>
        <taxon>Bacteria</taxon>
        <taxon>Bacillati</taxon>
        <taxon>Actinomycetota</taxon>
        <taxon>Actinomycetes</taxon>
        <taxon>Micrococcales</taxon>
        <taxon>Intrasporangiaceae</taxon>
        <taxon>Arsenicicoccus</taxon>
    </lineage>
</organism>
<gene>
    <name evidence="2" type="ORF">GGG17_07605</name>
</gene>
<protein>
    <submittedName>
        <fullName evidence="2">Uncharacterized protein</fullName>
    </submittedName>
</protein>
<dbReference type="RefSeq" id="WP_154593141.1">
    <property type="nucleotide sequence ID" value="NZ_CP171001.1"/>
</dbReference>
<keyword evidence="3" id="KW-1185">Reference proteome</keyword>
<comment type="caution">
    <text evidence="2">The sequence shown here is derived from an EMBL/GenBank/DDBJ whole genome shotgun (WGS) entry which is preliminary data.</text>
</comment>
<accession>A0A6I3I6L0</accession>
<evidence type="ECO:0000313" key="2">
    <source>
        <dbReference type="EMBL" id="MTB71834.1"/>
    </source>
</evidence>